<gene>
    <name evidence="2" type="ORF">ABOZ73_12635</name>
</gene>
<name>A0AB39KQR9_9CAUL</name>
<evidence type="ECO:0000313" key="2">
    <source>
        <dbReference type="EMBL" id="XDO95646.1"/>
    </source>
</evidence>
<dbReference type="RefSeq" id="WP_369058493.1">
    <property type="nucleotide sequence ID" value="NZ_CP158375.1"/>
</dbReference>
<dbReference type="EMBL" id="CP158375">
    <property type="protein sequence ID" value="XDO95646.1"/>
    <property type="molecule type" value="Genomic_DNA"/>
</dbReference>
<sequence length="91" mass="9348">MAEMTLPETMDLKAAAGLKASILAQRGSPLELDASGVRRLGGLCLQVLLAAASTWRTDGQSFSLTNPSESFAEAIRLFGADAALGTATHGA</sequence>
<feature type="domain" description="MlaB-like STAS" evidence="1">
    <location>
        <begin position="5"/>
        <end position="81"/>
    </location>
</feature>
<dbReference type="SUPFAM" id="SSF52091">
    <property type="entry name" value="SpoIIaa-like"/>
    <property type="match status" value="1"/>
</dbReference>
<accession>A0AB39KQR9</accession>
<dbReference type="InterPro" id="IPR058548">
    <property type="entry name" value="MlaB-like_STAS"/>
</dbReference>
<proteinExistence type="predicted"/>
<dbReference type="Pfam" id="PF13466">
    <property type="entry name" value="STAS_2"/>
    <property type="match status" value="1"/>
</dbReference>
<dbReference type="InterPro" id="IPR036513">
    <property type="entry name" value="STAS_dom_sf"/>
</dbReference>
<protein>
    <submittedName>
        <fullName evidence="2">STAS domain-containing protein</fullName>
    </submittedName>
</protein>
<organism evidence="2">
    <name type="scientific">Caulobacter sp. 73W</name>
    <dbReference type="NCBI Taxonomy" id="3161137"/>
    <lineage>
        <taxon>Bacteria</taxon>
        <taxon>Pseudomonadati</taxon>
        <taxon>Pseudomonadota</taxon>
        <taxon>Alphaproteobacteria</taxon>
        <taxon>Caulobacterales</taxon>
        <taxon>Caulobacteraceae</taxon>
        <taxon>Caulobacter</taxon>
    </lineage>
</organism>
<evidence type="ECO:0000259" key="1">
    <source>
        <dbReference type="Pfam" id="PF13466"/>
    </source>
</evidence>
<dbReference type="Gene3D" id="3.30.750.24">
    <property type="entry name" value="STAS domain"/>
    <property type="match status" value="1"/>
</dbReference>
<dbReference type="AlphaFoldDB" id="A0AB39KQR9"/>
<reference evidence="2" key="1">
    <citation type="submission" date="2024-06" db="EMBL/GenBank/DDBJ databases">
        <title>Caulobacter inopinatus, sp. nov.</title>
        <authorList>
            <person name="Donachie S.P."/>
        </authorList>
    </citation>
    <scope>NUCLEOTIDE SEQUENCE</scope>
    <source>
        <strain evidence="2">73W</strain>
    </source>
</reference>